<dbReference type="EMBL" id="FR824047">
    <property type="protein sequence ID" value="CCA14156.1"/>
    <property type="molecule type" value="Genomic_DNA"/>
</dbReference>
<sequence length="866" mass="98277">MVEIEEVGNAFESEELAKLDCTTKRLYTILHKLQSTHSTAENGNATPLLQQAEFRHEIDSLLDAVHDHEKCKQKIECKKEDAHALMESGILLYNVSRSLLKSYESMKKTDVEDRYLLIMTRFAATKVMAFSLLSEGDRKEKCSITYIDDCIDVLRSLGRVGLLSLQNVYADASKSSEYLSLACDTLAHSSDIWSKIGLSYLTKIKQNTELEEILEDLWDFSRSHMEVLTIIISTTDDKVKLPVRINSLTNVLHELQELCPYIPAYTSDLLKAIKNTVIEFKKAGKLKYCISLLEESIRISDSIEAGHEEASNSLADEYKQFFMRHLLEEFYKQQDYQRAETCYSFLPDRKEPSALLIMIKVSVSQKQYHKARNFIGAIIEQDNFENALSAVRTIVEAEEFSTDSMQMYATLRRQYGGNGLEVDVEEICDLMRAKKIPDSAAFQKRVMDLNERLQDPERILSQSFSKGGSTKEGIYWAKEAFKTDHSKKSLFLLFSSSLVDNLCDDQNTTTETFQHILRRDDVGVNDMIALCKLAYDSKSMDMSVKITDCICKKVSSDVEIAGSMAVPIGALLQSVAQMLSQKSMAASQEDINEQSIHLMEQLIECSQHFTNENAASFGSAEVFEWFYALSFQVAKKTNSFDCYLIAATIAEKACELYRNTSKLQSRSICCRMAAVCINVQRLESLDQPSLQKLFELIEILLETDPASVSPSVSLDRSYLGKCALAVKLRLGETDTSQLLHLCKVKLDRNTQELTEAAELVLYTSSFDELSGIRDKYLALARDIYKHALQILLQKEKPDGKKVGYIFRRIVHLAETRQSVFEWLEQFLQVSQSINVEVADVDAEWLLAKSWNLVRICPVLSHLTIET</sequence>
<evidence type="ECO:0000313" key="1">
    <source>
        <dbReference type="EMBL" id="CCA14156.1"/>
    </source>
</evidence>
<accession>F0VZC6</accession>
<name>F0VZC6_9STRA</name>
<dbReference type="HOGENOM" id="CLU_013580_0_0_1"/>
<reference evidence="1" key="1">
    <citation type="journal article" date="2011" name="PLoS Biol.">
        <title>Gene gain and loss during evolution of obligate parasitism in the white rust pathogen of Arabidopsis thaliana.</title>
        <authorList>
            <person name="Kemen E."/>
            <person name="Gardiner A."/>
            <person name="Schultz-Larsen T."/>
            <person name="Kemen A.C."/>
            <person name="Balmuth A.L."/>
            <person name="Robert-Seilaniantz A."/>
            <person name="Bailey K."/>
            <person name="Holub E."/>
            <person name="Studholme D.J."/>
            <person name="Maclean D."/>
            <person name="Jones J.D."/>
        </authorList>
    </citation>
    <scope>NUCLEOTIDE SEQUENCE</scope>
</reference>
<proteinExistence type="predicted"/>
<gene>
    <name evidence="1" type="primary">AlNc14C2G264</name>
    <name evidence="1" type="ORF">ALNC14_002990</name>
</gene>
<dbReference type="Gene3D" id="1.25.40.10">
    <property type="entry name" value="Tetratricopeptide repeat domain"/>
    <property type="match status" value="1"/>
</dbReference>
<reference evidence="1" key="2">
    <citation type="submission" date="2011-02" db="EMBL/GenBank/DDBJ databases">
        <authorList>
            <person name="MacLean D."/>
        </authorList>
    </citation>
    <scope>NUCLEOTIDE SEQUENCE</scope>
</reference>
<dbReference type="AlphaFoldDB" id="F0VZC6"/>
<organism evidence="1">
    <name type="scientific">Albugo laibachii Nc14</name>
    <dbReference type="NCBI Taxonomy" id="890382"/>
    <lineage>
        <taxon>Eukaryota</taxon>
        <taxon>Sar</taxon>
        <taxon>Stramenopiles</taxon>
        <taxon>Oomycota</taxon>
        <taxon>Peronosporomycetes</taxon>
        <taxon>Albuginales</taxon>
        <taxon>Albuginaceae</taxon>
        <taxon>Albugo</taxon>
    </lineage>
</organism>
<dbReference type="InterPro" id="IPR011990">
    <property type="entry name" value="TPR-like_helical_dom_sf"/>
</dbReference>
<protein>
    <submittedName>
        <fullName evidence="1">Uncharacterized protein AlNc14C2G264</fullName>
    </submittedName>
</protein>